<dbReference type="RefSeq" id="WP_128685133.1">
    <property type="nucleotide sequence ID" value="NZ_CP029684.2"/>
</dbReference>
<dbReference type="Pfam" id="PF13413">
    <property type="entry name" value="HTH_25"/>
    <property type="match status" value="1"/>
</dbReference>
<reference evidence="5" key="3">
    <citation type="submission" date="2020-01" db="EMBL/GenBank/DDBJ databases">
        <authorList>
            <person name="Cousin F.J."/>
            <person name="Le Guellec R."/>
            <person name="Cretenet M."/>
        </authorList>
    </citation>
    <scope>NUCLEOTIDE SEQUENCE</scope>
    <source>
        <strain evidence="5">UCMA 15228</strain>
    </source>
</reference>
<dbReference type="Pfam" id="PF13464">
    <property type="entry name" value="RodZ_C"/>
    <property type="match status" value="1"/>
</dbReference>
<evidence type="ECO:0000313" key="4">
    <source>
        <dbReference type="EMBL" id="MDN6900784.1"/>
    </source>
</evidence>
<evidence type="ECO:0000259" key="3">
    <source>
        <dbReference type="Pfam" id="PF13464"/>
    </source>
</evidence>
<dbReference type="SUPFAM" id="SSF47413">
    <property type="entry name" value="lambda repressor-like DNA-binding domains"/>
    <property type="match status" value="1"/>
</dbReference>
<reference evidence="4" key="2">
    <citation type="submission" date="2019-01" db="EMBL/GenBank/DDBJ databases">
        <title>Oenococcus sicerae UCMA17102.</title>
        <authorList>
            <person name="Cousin F.J."/>
            <person name="Le Guellec R."/>
            <person name="Cretenet M."/>
        </authorList>
    </citation>
    <scope>NUCLEOTIDE SEQUENCE</scope>
    <source>
        <strain evidence="4">UCMA17102</strain>
    </source>
</reference>
<proteinExistence type="predicted"/>
<evidence type="ECO:0000313" key="5">
    <source>
        <dbReference type="EMBL" id="QAS69217.1"/>
    </source>
</evidence>
<protein>
    <submittedName>
        <fullName evidence="4">Helix-turn-helix domain-containing protein</fullName>
    </submittedName>
</protein>
<sequence length="329" mass="36246">MDTDYQVIGKRLQDARENHGLTLEDISSSTKIQVRYLQAIETGQIGKLPGPFYVKAFIRQYANTVSLDPNTILDNPENASNDSSAATDEYSQRQPSDPDSLFSGEMHANSDWQDDTQNNESENKKLSKNSVRVGADRIPRAGMNLTMPMSRRFWNKFRVFAWIIGLVVLAFGLWVIIGKVHPSSVSQSQVSSSSTKVAKSKKSAAEKKSTSSSSSSSSSADTQSLSKPQFQSNTSTMTFYDTTDHTIQIEASNASWTTINVDGTLQFSSTIPAGGEQDTTLTKDQQQVTIHIGNPYNTKILFDGKDTQFMSGSSVQITNIIIKREKTAQ</sequence>
<feature type="region of interest" description="Disordered" evidence="1">
    <location>
        <begin position="69"/>
        <end position="133"/>
    </location>
</feature>
<keyword evidence="2" id="KW-0472">Membrane</keyword>
<dbReference type="CDD" id="cd00093">
    <property type="entry name" value="HTH_XRE"/>
    <property type="match status" value="1"/>
</dbReference>
<reference evidence="5 6" key="1">
    <citation type="journal article" date="2019" name="Syst. Appl. Microbiol.">
        <title>Oenococcus sicerae sp. nov., isolated from French cider.</title>
        <authorList>
            <person name="Cousin F.J."/>
            <person name="Le Guellec R."/>
            <person name="Chagnot C."/>
            <person name="Goux D."/>
            <person name="Dalmasso M."/>
            <person name="Laplace J.M."/>
            <person name="Cretenet M."/>
        </authorList>
    </citation>
    <scope>NUCLEOTIDE SEQUENCE [LARGE SCALE GENOMIC DNA]</scope>
    <source>
        <strain evidence="5 6">UCMA 15228</strain>
    </source>
</reference>
<feature type="transmembrane region" description="Helical" evidence="2">
    <location>
        <begin position="159"/>
        <end position="177"/>
    </location>
</feature>
<keyword evidence="2" id="KW-0812">Transmembrane</keyword>
<dbReference type="InterPro" id="IPR050400">
    <property type="entry name" value="Bact_Cytoskel_RodZ"/>
</dbReference>
<feature type="region of interest" description="Disordered" evidence="1">
    <location>
        <begin position="186"/>
        <end position="230"/>
    </location>
</feature>
<dbReference type="InterPro" id="IPR001387">
    <property type="entry name" value="Cro/C1-type_HTH"/>
</dbReference>
<gene>
    <name evidence="5" type="ORF">DLJ48_01100</name>
    <name evidence="4" type="ORF">EVC35_07165</name>
</gene>
<dbReference type="GO" id="GO:0003677">
    <property type="term" value="F:DNA binding"/>
    <property type="evidence" value="ECO:0007669"/>
    <property type="project" value="InterPro"/>
</dbReference>
<dbReference type="InterPro" id="IPR010982">
    <property type="entry name" value="Lambda_DNA-bd_dom_sf"/>
</dbReference>
<dbReference type="InterPro" id="IPR025194">
    <property type="entry name" value="RodZ-like_C"/>
</dbReference>
<name>A0AAJ1VP14_9LACO</name>
<feature type="domain" description="Cytoskeleton protein RodZ-like C-terminal" evidence="3">
    <location>
        <begin position="248"/>
        <end position="314"/>
    </location>
</feature>
<evidence type="ECO:0000256" key="2">
    <source>
        <dbReference type="SAM" id="Phobius"/>
    </source>
</evidence>
<dbReference type="PANTHER" id="PTHR34475:SF1">
    <property type="entry name" value="CYTOSKELETON PROTEIN RODZ"/>
    <property type="match status" value="1"/>
</dbReference>
<dbReference type="EMBL" id="SDWY01000003">
    <property type="protein sequence ID" value="MDN6900784.1"/>
    <property type="molecule type" value="Genomic_DNA"/>
</dbReference>
<feature type="compositionally biased region" description="Low complexity" evidence="1">
    <location>
        <begin position="210"/>
        <end position="227"/>
    </location>
</feature>
<feature type="compositionally biased region" description="Low complexity" evidence="1">
    <location>
        <begin position="186"/>
        <end position="197"/>
    </location>
</feature>
<dbReference type="EMBL" id="CP029684">
    <property type="protein sequence ID" value="QAS69217.1"/>
    <property type="molecule type" value="Genomic_DNA"/>
</dbReference>
<dbReference type="Proteomes" id="UP000286907">
    <property type="component" value="Chromosome"/>
</dbReference>
<dbReference type="Proteomes" id="UP001167919">
    <property type="component" value="Unassembled WGS sequence"/>
</dbReference>
<dbReference type="PANTHER" id="PTHR34475">
    <property type="match status" value="1"/>
</dbReference>
<accession>A0AAJ1VP14</accession>
<evidence type="ECO:0000256" key="1">
    <source>
        <dbReference type="SAM" id="MobiDB-lite"/>
    </source>
</evidence>
<dbReference type="Gene3D" id="1.10.260.40">
    <property type="entry name" value="lambda repressor-like DNA-binding domains"/>
    <property type="match status" value="1"/>
</dbReference>
<organism evidence="4 7">
    <name type="scientific">Oenococcus sicerae</name>
    <dbReference type="NCBI Taxonomy" id="2203724"/>
    <lineage>
        <taxon>Bacteria</taxon>
        <taxon>Bacillati</taxon>
        <taxon>Bacillota</taxon>
        <taxon>Bacilli</taxon>
        <taxon>Lactobacillales</taxon>
        <taxon>Lactobacillaceae</taxon>
        <taxon>Oenococcus</taxon>
    </lineage>
</organism>
<evidence type="ECO:0000313" key="6">
    <source>
        <dbReference type="Proteomes" id="UP000286907"/>
    </source>
</evidence>
<keyword evidence="2" id="KW-1133">Transmembrane helix</keyword>
<feature type="compositionally biased region" description="Polar residues" evidence="1">
    <location>
        <begin position="69"/>
        <end position="86"/>
    </location>
</feature>
<keyword evidence="6" id="KW-1185">Reference proteome</keyword>
<dbReference type="AlphaFoldDB" id="A0AAJ1VP14"/>
<evidence type="ECO:0000313" key="7">
    <source>
        <dbReference type="Proteomes" id="UP001167919"/>
    </source>
</evidence>